<reference evidence="2" key="1">
    <citation type="submission" date="2015-03" db="EMBL/GenBank/DDBJ databases">
        <authorList>
            <person name="Murphy D."/>
        </authorList>
    </citation>
    <scope>NUCLEOTIDE SEQUENCE [LARGE SCALE GENOMIC DNA]</scope>
    <source>
        <strain evidence="2">A125KOH2</strain>
    </source>
</reference>
<dbReference type="Proteomes" id="UP000045840">
    <property type="component" value="Unassembled WGS sequence"/>
</dbReference>
<protein>
    <submittedName>
        <fullName evidence="2">Uncharacterized protein</fullName>
    </submittedName>
</protein>
<reference evidence="3 4" key="2">
    <citation type="submission" date="2015-03" db="EMBL/GenBank/DDBJ databases">
        <authorList>
            <consortium name="Pathogen Informatics"/>
            <person name="Murphy D."/>
        </authorList>
    </citation>
    <scope>NUCLEOTIDE SEQUENCE [LARGE SCALE GENOMIC DNA]</scope>
    <source>
        <strain evidence="4">type strain: CIP110230</strain>
        <strain evidence="3">Type strain: CIP110230</strain>
    </source>
</reference>
<dbReference type="STRING" id="1288385.ERS137968_04581"/>
<keyword evidence="4" id="KW-1185">Reference proteome</keyword>
<dbReference type="EMBL" id="CWJL01000049">
    <property type="protein sequence ID" value="CRY69429.1"/>
    <property type="molecule type" value="Genomic_DNA"/>
</dbReference>
<accession>A0A0T9RGH9</accession>
<evidence type="ECO:0000313" key="5">
    <source>
        <dbReference type="Proteomes" id="UP000045840"/>
    </source>
</evidence>
<dbReference type="Proteomes" id="UP000044625">
    <property type="component" value="Unassembled WGS sequence"/>
</dbReference>
<gene>
    <name evidence="2" type="ORF">ERS008529_04507</name>
    <name evidence="3" type="ORF">ERS137968_04581</name>
</gene>
<evidence type="ECO:0000313" key="4">
    <source>
        <dbReference type="Proteomes" id="UP000044625"/>
    </source>
</evidence>
<evidence type="ECO:0000256" key="1">
    <source>
        <dbReference type="SAM" id="Phobius"/>
    </source>
</evidence>
<name>A0A0T9RGH9_9GAMM</name>
<evidence type="ECO:0000313" key="3">
    <source>
        <dbReference type="EMBL" id="CRY69429.1"/>
    </source>
</evidence>
<keyword evidence="1" id="KW-1133">Transmembrane helix</keyword>
<dbReference type="EMBL" id="CQAZ01000079">
    <property type="protein sequence ID" value="CNI61636.1"/>
    <property type="molecule type" value="Genomic_DNA"/>
</dbReference>
<dbReference type="AlphaFoldDB" id="A0A0T9RGH9"/>
<sequence length="146" mass="16643">MQREMVIKWAHGLLTTVLFIAVGSFSLYQYIMSKPYDDSLYSQKQLTENIWLYVTEYKSSGATDSDVYRYYLNNKIDDNIIGILGKSSPFLTADKANAEVSGEDNIVKVSIIGRVYSFNNSAFFYDKETPVMPTIDFRAKGISAWK</sequence>
<organism evidence="2 5">
    <name type="scientific">Yersinia pekkanenii</name>
    <dbReference type="NCBI Taxonomy" id="1288385"/>
    <lineage>
        <taxon>Bacteria</taxon>
        <taxon>Pseudomonadati</taxon>
        <taxon>Pseudomonadota</taxon>
        <taxon>Gammaproteobacteria</taxon>
        <taxon>Enterobacterales</taxon>
        <taxon>Yersiniaceae</taxon>
        <taxon>Yersinia</taxon>
    </lineage>
</organism>
<reference evidence="5" key="3">
    <citation type="submission" date="2015-03" db="EMBL/GenBank/DDBJ databases">
        <authorList>
            <consortium name="Pathogen Informatics"/>
        </authorList>
    </citation>
    <scope>NUCLEOTIDE SEQUENCE [LARGE SCALE GENOMIC DNA]</scope>
    <source>
        <strain evidence="5">A125KOH2</strain>
    </source>
</reference>
<proteinExistence type="predicted"/>
<keyword evidence="1" id="KW-0812">Transmembrane</keyword>
<feature type="transmembrane region" description="Helical" evidence="1">
    <location>
        <begin position="12"/>
        <end position="31"/>
    </location>
</feature>
<keyword evidence="1" id="KW-0472">Membrane</keyword>
<evidence type="ECO:0000313" key="2">
    <source>
        <dbReference type="EMBL" id="CNI61636.1"/>
    </source>
</evidence>
<dbReference type="RefSeq" id="WP_049615270.1">
    <property type="nucleotide sequence ID" value="NZ_CAWMMU010000049.1"/>
</dbReference>